<accession>A0A0C9QMH3</accession>
<organism evidence="3">
    <name type="scientific">Fopius arisanus</name>
    <dbReference type="NCBI Taxonomy" id="64838"/>
    <lineage>
        <taxon>Eukaryota</taxon>
        <taxon>Metazoa</taxon>
        <taxon>Ecdysozoa</taxon>
        <taxon>Arthropoda</taxon>
        <taxon>Hexapoda</taxon>
        <taxon>Insecta</taxon>
        <taxon>Pterygota</taxon>
        <taxon>Neoptera</taxon>
        <taxon>Endopterygota</taxon>
        <taxon>Hymenoptera</taxon>
        <taxon>Apocrita</taxon>
        <taxon>Ichneumonoidea</taxon>
        <taxon>Braconidae</taxon>
        <taxon>Opiinae</taxon>
        <taxon>Fopius</taxon>
    </lineage>
</organism>
<feature type="compositionally biased region" description="Basic and acidic residues" evidence="1">
    <location>
        <begin position="323"/>
        <end position="333"/>
    </location>
</feature>
<protein>
    <submittedName>
        <fullName evidence="3">Uncharacterized protein</fullName>
    </submittedName>
</protein>
<evidence type="ECO:0000313" key="3">
    <source>
        <dbReference type="EMBL" id="JAG74476.1"/>
    </source>
</evidence>
<gene>
    <name evidence="3" type="ORF">g.16297</name>
</gene>
<dbReference type="EMBL" id="GBYB01004709">
    <property type="protein sequence ID" value="JAG74476.1"/>
    <property type="molecule type" value="Transcribed_RNA"/>
</dbReference>
<keyword evidence="2" id="KW-0732">Signal</keyword>
<feature type="compositionally biased region" description="Acidic residues" evidence="1">
    <location>
        <begin position="361"/>
        <end position="382"/>
    </location>
</feature>
<feature type="signal peptide" evidence="2">
    <location>
        <begin position="1"/>
        <end position="29"/>
    </location>
</feature>
<proteinExistence type="predicted"/>
<feature type="chain" id="PRO_5002201228" evidence="2">
    <location>
        <begin position="30"/>
        <end position="419"/>
    </location>
</feature>
<feature type="region of interest" description="Disordered" evidence="1">
    <location>
        <begin position="315"/>
        <end position="419"/>
    </location>
</feature>
<dbReference type="AlphaFoldDB" id="A0A0C9QMH3"/>
<name>A0A0C9QMH3_9HYME</name>
<feature type="compositionally biased region" description="Basic residues" evidence="1">
    <location>
        <begin position="406"/>
        <end position="419"/>
    </location>
</feature>
<evidence type="ECO:0000256" key="1">
    <source>
        <dbReference type="SAM" id="MobiDB-lite"/>
    </source>
</evidence>
<evidence type="ECO:0000256" key="2">
    <source>
        <dbReference type="SAM" id="SignalP"/>
    </source>
</evidence>
<reference evidence="3" key="1">
    <citation type="submission" date="2015-01" db="EMBL/GenBank/DDBJ databases">
        <title>Transcriptome Assembly of Fopius arisanus.</title>
        <authorList>
            <person name="Geib S."/>
        </authorList>
    </citation>
    <scope>NUCLEOTIDE SEQUENCE</scope>
</reference>
<sequence length="419" mass="47498">MERNNRFTLHIAILSLALILVDLSTTVECLKKSSRKRNPDEPGDFHLAGGQARRELDAVNSTMACALSLAGRRLEVCELAWKINQLQDMLPHLQSLIANRLGRRNFSFTIYINRPSSTIQLLDEVGRALLKSIGRFIQFLGYVEKLFEATVGGSQVLQEPGSRRGLYRSAMEAAGFSKEIADIDAVNEDEVQRLIQRAWSRKCILELLKSDKNLCDVINRITALDGLLQGQSVNVNSKELQLVPIKLYSESLNLIDFLDAIHSGLVLAMTNVHTKAPGVLQKSGSSDSIPKEWKSLNAQDHEVKEVFQTPEFKVELIQPQSKNNHDKKEEIANSRRQMQPKMLKDEEEFTEERKDQSVSSSEDDSYEEEDTDEESTNDEEYEYIWNNFRTSEEVKTSASTQTKGHANPKKSNKYSVPRH</sequence>